<dbReference type="AlphaFoldDB" id="A0A0D7CBU5"/>
<dbReference type="RefSeq" id="WP_030063782.1">
    <property type="nucleotide sequence ID" value="NZ_JRKI01000062.1"/>
</dbReference>
<comment type="caution">
    <text evidence="2">The sequence shown here is derived from an EMBL/GenBank/DDBJ whole genome shotgun (WGS) entry which is preliminary data.</text>
</comment>
<gene>
    <name evidence="2" type="ORF">SNA_37630</name>
</gene>
<feature type="chain" id="PRO_5002317644" evidence="1">
    <location>
        <begin position="28"/>
        <end position="80"/>
    </location>
</feature>
<keyword evidence="1" id="KW-0732">Signal</keyword>
<dbReference type="Proteomes" id="UP000032458">
    <property type="component" value="Unassembled WGS sequence"/>
</dbReference>
<proteinExistence type="predicted"/>
<organism evidence="2 3">
    <name type="scientific">Streptomyces natalensis ATCC 27448</name>
    <dbReference type="NCBI Taxonomy" id="1240678"/>
    <lineage>
        <taxon>Bacteria</taxon>
        <taxon>Bacillati</taxon>
        <taxon>Actinomycetota</taxon>
        <taxon>Actinomycetes</taxon>
        <taxon>Kitasatosporales</taxon>
        <taxon>Streptomycetaceae</taxon>
        <taxon>Streptomyces</taxon>
    </lineage>
</organism>
<evidence type="ECO:0000256" key="1">
    <source>
        <dbReference type="SAM" id="SignalP"/>
    </source>
</evidence>
<dbReference type="EMBL" id="JRKI01000062">
    <property type="protein sequence ID" value="KIZ13723.1"/>
    <property type="molecule type" value="Genomic_DNA"/>
</dbReference>
<evidence type="ECO:0000313" key="2">
    <source>
        <dbReference type="EMBL" id="KIZ13723.1"/>
    </source>
</evidence>
<feature type="signal peptide" evidence="1">
    <location>
        <begin position="1"/>
        <end position="27"/>
    </location>
</feature>
<dbReference type="PATRIC" id="fig|1240678.4.peg.8018"/>
<protein>
    <submittedName>
        <fullName evidence="2">Uncharacterized protein</fullName>
    </submittedName>
</protein>
<sequence>MKGNLRTALLSGLAATVVLGLTGSATAAPQPQDRPGRVLWHLGNAAVHIEDMRGDGHALEAWAYGGHASTAPTAERIDLS</sequence>
<reference evidence="2 3" key="1">
    <citation type="submission" date="2014-09" db="EMBL/GenBank/DDBJ databases">
        <title>Draft genome sequence of Streptomyces natalensis ATCC 27448, producer of the antifungal pimaricin.</title>
        <authorList>
            <person name="Mendes M.V."/>
            <person name="Beites T."/>
            <person name="Pires S."/>
            <person name="Santos C.L."/>
            <person name="Moradas-Ferreira P."/>
        </authorList>
    </citation>
    <scope>NUCLEOTIDE SEQUENCE [LARGE SCALE GENOMIC DNA]</scope>
    <source>
        <strain evidence="2 3">ATCC 27448</strain>
    </source>
</reference>
<evidence type="ECO:0000313" key="3">
    <source>
        <dbReference type="Proteomes" id="UP000032458"/>
    </source>
</evidence>
<keyword evidence="3" id="KW-1185">Reference proteome</keyword>
<accession>A0A0D7CBU5</accession>
<name>A0A0D7CBU5_9ACTN</name>